<feature type="domain" description="HTH lacI-type" evidence="4">
    <location>
        <begin position="3"/>
        <end position="57"/>
    </location>
</feature>
<evidence type="ECO:0000256" key="1">
    <source>
        <dbReference type="ARBA" id="ARBA00023015"/>
    </source>
</evidence>
<evidence type="ECO:0000256" key="3">
    <source>
        <dbReference type="ARBA" id="ARBA00023163"/>
    </source>
</evidence>
<evidence type="ECO:0000313" key="6">
    <source>
        <dbReference type="Proteomes" id="UP001652409"/>
    </source>
</evidence>
<evidence type="ECO:0000256" key="2">
    <source>
        <dbReference type="ARBA" id="ARBA00023125"/>
    </source>
</evidence>
<dbReference type="PANTHER" id="PTHR30146">
    <property type="entry name" value="LACI-RELATED TRANSCRIPTIONAL REPRESSOR"/>
    <property type="match status" value="1"/>
</dbReference>
<dbReference type="Proteomes" id="UP001652409">
    <property type="component" value="Unassembled WGS sequence"/>
</dbReference>
<comment type="caution">
    <text evidence="5">The sequence shown here is derived from an EMBL/GenBank/DDBJ whole genome shotgun (WGS) entry which is preliminary data.</text>
</comment>
<dbReference type="CDD" id="cd06267">
    <property type="entry name" value="PBP1_LacI_sugar_binding-like"/>
    <property type="match status" value="1"/>
</dbReference>
<dbReference type="PROSITE" id="PS50932">
    <property type="entry name" value="HTH_LACI_2"/>
    <property type="match status" value="1"/>
</dbReference>
<evidence type="ECO:0000313" key="5">
    <source>
        <dbReference type="EMBL" id="MCU6766306.1"/>
    </source>
</evidence>
<dbReference type="RefSeq" id="WP_158422135.1">
    <property type="nucleotide sequence ID" value="NZ_JAOQJL010000027.1"/>
</dbReference>
<keyword evidence="1" id="KW-0805">Transcription regulation</keyword>
<dbReference type="Gene3D" id="3.40.50.2300">
    <property type="match status" value="2"/>
</dbReference>
<dbReference type="Pfam" id="PF13377">
    <property type="entry name" value="Peripla_BP_3"/>
    <property type="match status" value="1"/>
</dbReference>
<keyword evidence="6" id="KW-1185">Reference proteome</keyword>
<dbReference type="PRINTS" id="PR00036">
    <property type="entry name" value="HTHLACI"/>
</dbReference>
<accession>A0ABT2TXD0</accession>
<gene>
    <name evidence="5" type="ORF">OCV61_12910</name>
</gene>
<dbReference type="PROSITE" id="PS00356">
    <property type="entry name" value="HTH_LACI_1"/>
    <property type="match status" value="1"/>
</dbReference>
<dbReference type="CDD" id="cd01392">
    <property type="entry name" value="HTH_LacI"/>
    <property type="match status" value="1"/>
</dbReference>
<dbReference type="InterPro" id="IPR028082">
    <property type="entry name" value="Peripla_BP_I"/>
</dbReference>
<dbReference type="InterPro" id="IPR010982">
    <property type="entry name" value="Lambda_DNA-bd_dom_sf"/>
</dbReference>
<reference evidence="5 6" key="1">
    <citation type="journal article" date="2021" name="ISME Commun">
        <title>Automated analysis of genomic sequences facilitates high-throughput and comprehensive description of bacteria.</title>
        <authorList>
            <person name="Hitch T.C.A."/>
        </authorList>
    </citation>
    <scope>NUCLEOTIDE SEQUENCE [LARGE SCALE GENOMIC DNA]</scope>
    <source>
        <strain evidence="5 6">Sanger_23</strain>
    </source>
</reference>
<protein>
    <submittedName>
        <fullName evidence="5">LacI family transcriptional regulator</fullName>
    </submittedName>
</protein>
<dbReference type="SUPFAM" id="SSF53822">
    <property type="entry name" value="Periplasmic binding protein-like I"/>
    <property type="match status" value="1"/>
</dbReference>
<dbReference type="EMBL" id="JAOQJL010000027">
    <property type="protein sequence ID" value="MCU6766306.1"/>
    <property type="molecule type" value="Genomic_DNA"/>
</dbReference>
<proteinExistence type="predicted"/>
<dbReference type="SMART" id="SM00354">
    <property type="entry name" value="HTH_LACI"/>
    <property type="match status" value="1"/>
</dbReference>
<organism evidence="5 6">
    <name type="scientific">Blautia ammoniilytica</name>
    <dbReference type="NCBI Taxonomy" id="2981782"/>
    <lineage>
        <taxon>Bacteria</taxon>
        <taxon>Bacillati</taxon>
        <taxon>Bacillota</taxon>
        <taxon>Clostridia</taxon>
        <taxon>Lachnospirales</taxon>
        <taxon>Lachnospiraceae</taxon>
        <taxon>Blautia</taxon>
    </lineage>
</organism>
<dbReference type="Pfam" id="PF00356">
    <property type="entry name" value="LacI"/>
    <property type="match status" value="1"/>
</dbReference>
<evidence type="ECO:0000259" key="4">
    <source>
        <dbReference type="PROSITE" id="PS50932"/>
    </source>
</evidence>
<dbReference type="SUPFAM" id="SSF47413">
    <property type="entry name" value="lambda repressor-like DNA-binding domains"/>
    <property type="match status" value="1"/>
</dbReference>
<name>A0ABT2TXD0_9FIRM</name>
<keyword evidence="3" id="KW-0804">Transcription</keyword>
<dbReference type="InterPro" id="IPR046335">
    <property type="entry name" value="LacI/GalR-like_sensor"/>
</dbReference>
<dbReference type="Gene3D" id="1.10.260.40">
    <property type="entry name" value="lambda repressor-like DNA-binding domains"/>
    <property type="match status" value="1"/>
</dbReference>
<sequence>MAVTIEDIANEAKVSIATVSRVINDTKAVSPELKQRVLDAVERNRFKPNTFAKGLATDKSNIIGVIVRDVSNSVISTSIKGINRVCQKKGFTVMICESDGDRKKEKVLLERMQEQRVSGVLLAGMNIDSDCVKWMLDLDFPVVLLTQQASDGKTKINTVIHDNKKAVIDAVEFLAANGHKRIAYISGPKEDYSSGTLRLQGFREAVDKLGLEIPESYITIGDFSYDSGVKAMQRIYEESMVLPTAVLACCDMTAVGAQACIAKFGMKVPEDISVMGIDDSEVSMYVTPALSTVRIPYYDEGKKAAEELFSLIENQEKTTEKLTYVPHKIIRRFSVKKI</sequence>
<keyword evidence="2" id="KW-0238">DNA-binding</keyword>
<dbReference type="InterPro" id="IPR000843">
    <property type="entry name" value="HTH_LacI"/>
</dbReference>
<dbReference type="PANTHER" id="PTHR30146:SF109">
    <property type="entry name" value="HTH-TYPE TRANSCRIPTIONAL REGULATOR GALS"/>
    <property type="match status" value="1"/>
</dbReference>